<dbReference type="Gene3D" id="1.25.40.10">
    <property type="entry name" value="Tetratricopeptide repeat domain"/>
    <property type="match status" value="4"/>
</dbReference>
<proteinExistence type="predicted"/>
<evidence type="ECO:0000313" key="1">
    <source>
        <dbReference type="EMBL" id="SEI06744.1"/>
    </source>
</evidence>
<keyword evidence="2" id="KW-1185">Reference proteome</keyword>
<dbReference type="SUPFAM" id="SSF48452">
    <property type="entry name" value="TPR-like"/>
    <property type="match status" value="1"/>
</dbReference>
<accession>A0A1H6MXD2</accession>
<dbReference type="EMBL" id="FNXF01000015">
    <property type="protein sequence ID" value="SEI06744.1"/>
    <property type="molecule type" value="Genomic_DNA"/>
</dbReference>
<dbReference type="AlphaFoldDB" id="A0A1H6MXD2"/>
<dbReference type="RefSeq" id="WP_092795667.1">
    <property type="nucleotide sequence ID" value="NZ_FNXF01000015.1"/>
</dbReference>
<dbReference type="PROSITE" id="PS51257">
    <property type="entry name" value="PROKAR_LIPOPROTEIN"/>
    <property type="match status" value="1"/>
</dbReference>
<protein>
    <recommendedName>
        <fullName evidence="3">Tetratricopeptide repeat-containing protein</fullName>
    </recommendedName>
</protein>
<dbReference type="InterPro" id="IPR011990">
    <property type="entry name" value="TPR-like_helical_dom_sf"/>
</dbReference>
<dbReference type="OrthoDB" id="9806825at2"/>
<name>A0A1H6MXD2_9GAMM</name>
<reference evidence="2" key="1">
    <citation type="submission" date="2016-10" db="EMBL/GenBank/DDBJ databases">
        <authorList>
            <person name="Varghese N."/>
            <person name="Submissions S."/>
        </authorList>
    </citation>
    <scope>NUCLEOTIDE SEQUENCE [LARGE SCALE GENOMIC DNA]</scope>
    <source>
        <strain evidence="2">DSM 17616</strain>
    </source>
</reference>
<evidence type="ECO:0008006" key="3">
    <source>
        <dbReference type="Google" id="ProtNLM"/>
    </source>
</evidence>
<evidence type="ECO:0000313" key="2">
    <source>
        <dbReference type="Proteomes" id="UP000199371"/>
    </source>
</evidence>
<dbReference type="Proteomes" id="UP000199371">
    <property type="component" value="Unassembled WGS sequence"/>
</dbReference>
<dbReference type="STRING" id="173990.SAMN05660691_03290"/>
<sequence length="956" mass="108535">MSLLRISVLAAACSLLLQSCSSVPEQNKRPRLADLPAFDRSMLSADLSVSEQQLDMIYQQILSMQPAEQTRKRILYRLSQMHTSQLEQSELPTAQEQTALRALVQRYEQLLRDYPQEPNNELIRYQLARSYDLLAEQNACLQQLDILLRDYPSSPFASEVWFRKADIHYSFADYEAALAAYLAVLNGTDPTLQQHARYMAGWSYFKLQQFEQADEQFLHLLDDTYTELLLTENTQPQQSLRSEVLRTLSISLSYQQQGESLQALLQRVPYRSGERSVVYVAELYQTLARFLAEKQLLSESLHSYRLFIQHYPATITAAEFQLLLIEHYLASGEADLALAAQQEYISLFGPGSAFWQQARSAELAQVQPLLLQYLDYFARAHYAGATALEGDDRTTGFAAAIPLWQNMLTVLQQTPNSAHPQANTSYSQADISYLLAESYAGAGQYAAALELYTWLGYQAPLTDASLFSAQDAAYKALLLSEQLSSQSDAAALALWQQQSRFVAQHRQHPAAQQVALQQLQQRYREQDYQAVLLYSADVINWGDNRQSSAMNNSATQNSAAPSQRALVQEAQFLQSQSELALKQYAAAEQSINSLLQQTLPADRRELLKAQLASSIYQQAQQKDASLLAVQAHLQRLLSALPQSEYHEAAAYQQIELQLAARDYPAAITLLSAFIQRYPGTERTTAAKALLLDSYEQAEQWDKAAAQLVILSSEGDVQQQREALYLAAQYYQRANHNDKALEAWRSYANRYLQPHLLAQEARYQLVQLYQQQRDLSRQNFWREKIASFEQQFASEGNERTRQLAAQALLQLGQHESNLFAAIRLSHPLRQSLQQKRQHMSGAIKHYEQAISYGVASMVSEAQFRVAELYQQMATALLQSDRPKGLDELALEEYELLLEEQAFPFEEQAIAIYQQNTRLTQQQVWDSWVQQSFIRLAQLLPAKFNKTEAYTGVADAAD</sequence>
<organism evidence="1 2">
    <name type="scientific">Rheinheimera pacifica</name>
    <dbReference type="NCBI Taxonomy" id="173990"/>
    <lineage>
        <taxon>Bacteria</taxon>
        <taxon>Pseudomonadati</taxon>
        <taxon>Pseudomonadota</taxon>
        <taxon>Gammaproteobacteria</taxon>
        <taxon>Chromatiales</taxon>
        <taxon>Chromatiaceae</taxon>
        <taxon>Rheinheimera</taxon>
    </lineage>
</organism>
<gene>
    <name evidence="1" type="ORF">SAMN05660691_03290</name>
</gene>